<evidence type="ECO:0000313" key="1">
    <source>
        <dbReference type="EMBL" id="GED24449.1"/>
    </source>
</evidence>
<proteinExistence type="predicted"/>
<name>A0ABQ0SPF0_9BACL</name>
<comment type="caution">
    <text evidence="1">The sequence shown here is derived from an EMBL/GenBank/DDBJ whole genome shotgun (WGS) entry which is preliminary data.</text>
</comment>
<accession>A0ABQ0SPF0</accession>
<protein>
    <submittedName>
        <fullName evidence="1">Uncharacterized protein</fullName>
    </submittedName>
</protein>
<reference evidence="1 2" key="1">
    <citation type="submission" date="2019-06" db="EMBL/GenBank/DDBJ databases">
        <title>Whole genome shotgun sequence of Brevibacillus agri NBRC 15538.</title>
        <authorList>
            <person name="Hosoyama A."/>
            <person name="Uohara A."/>
            <person name="Ohji S."/>
            <person name="Ichikawa N."/>
        </authorList>
    </citation>
    <scope>NUCLEOTIDE SEQUENCE [LARGE SCALE GENOMIC DNA]</scope>
    <source>
        <strain evidence="1 2">NBRC 15538</strain>
    </source>
</reference>
<gene>
    <name evidence="1" type="ORF">BAG01nite_05510</name>
</gene>
<dbReference type="EMBL" id="BJOD01000004">
    <property type="protein sequence ID" value="GED24449.1"/>
    <property type="molecule type" value="Genomic_DNA"/>
</dbReference>
<dbReference type="Proteomes" id="UP000317180">
    <property type="component" value="Unassembled WGS sequence"/>
</dbReference>
<dbReference type="GeneID" id="82811642"/>
<dbReference type="RefSeq" id="WP_242507357.1">
    <property type="nucleotide sequence ID" value="NZ_BJOD01000004.1"/>
</dbReference>
<evidence type="ECO:0000313" key="2">
    <source>
        <dbReference type="Proteomes" id="UP000317180"/>
    </source>
</evidence>
<keyword evidence="2" id="KW-1185">Reference proteome</keyword>
<sequence length="114" mass="13211">MQAWPIPRLEAQWSRMAARDKLYDNRKMTPLVKRILHEIMRCPYRAEIRRMYMEGKILDLLAVYMDEVLLEKGSLPRDVALSKTDIASLRQAKQIVDACAARCKEGSERQCGLS</sequence>
<organism evidence="1 2">
    <name type="scientific">Brevibacillus agri</name>
    <dbReference type="NCBI Taxonomy" id="51101"/>
    <lineage>
        <taxon>Bacteria</taxon>
        <taxon>Bacillati</taxon>
        <taxon>Bacillota</taxon>
        <taxon>Bacilli</taxon>
        <taxon>Bacillales</taxon>
        <taxon>Paenibacillaceae</taxon>
        <taxon>Brevibacillus</taxon>
    </lineage>
</organism>